<accession>A0A0H3DS32</accession>
<sequence length="107" mass="12061">MDFSAAYHRFQQSLDGTDSYVALSRDMQTLMTQDAQNASLYYTVYRFARQYVLLYEDQAIDPDFAQHAKRTLAGFLATLEAALNGAEAPYSALNRVVTAYLAGDRIF</sequence>
<name>A0A0H3DS32_EDWTF</name>
<gene>
    <name evidence="1" type="ordered locus">ETAF_1262</name>
</gene>
<keyword evidence="2" id="KW-1185">Reference proteome</keyword>
<dbReference type="EMBL" id="CP002154">
    <property type="protein sequence ID" value="ADM41376.1"/>
    <property type="molecule type" value="Genomic_DNA"/>
</dbReference>
<dbReference type="Proteomes" id="UP000002230">
    <property type="component" value="Chromosome"/>
</dbReference>
<reference evidence="1 2" key="2">
    <citation type="journal article" date="2011" name="BMC Immunol.">
        <title>Comparison of static immersion and intravenous injection systems for exposure of zebrafish embryos to the natural pathogen Edwardsiella tarda.</title>
        <authorList>
            <person name="van Soest J.J."/>
            <person name="Stockhammer O.W."/>
            <person name="Ordas A."/>
            <person name="Bloemberg G.V."/>
            <person name="Spaink H.P."/>
            <person name="Meijer A.H."/>
        </authorList>
    </citation>
    <scope>NUCLEOTIDE SEQUENCE [LARGE SCALE GENOMIC DNA]</scope>
    <source>
        <strain evidence="1 2">FL6-60</strain>
    </source>
</reference>
<dbReference type="HOGENOM" id="CLU_173925_0_0_6"/>
<proteinExistence type="predicted"/>
<dbReference type="AlphaFoldDB" id="A0A0H3DS32"/>
<organism evidence="1 2">
    <name type="scientific">Edwardsiella tarda (strain FL6-60)</name>
    <dbReference type="NCBI Taxonomy" id="718251"/>
    <lineage>
        <taxon>Bacteria</taxon>
        <taxon>Pseudomonadati</taxon>
        <taxon>Pseudomonadota</taxon>
        <taxon>Gammaproteobacteria</taxon>
        <taxon>Enterobacterales</taxon>
        <taxon>Hafniaceae</taxon>
        <taxon>Edwardsiella</taxon>
    </lineage>
</organism>
<evidence type="ECO:0000313" key="1">
    <source>
        <dbReference type="EMBL" id="ADM41376.1"/>
    </source>
</evidence>
<dbReference type="PATRIC" id="fig|718251.5.peg.1303"/>
<dbReference type="KEGG" id="etd:ETAF_1262"/>
<reference evidence="2" key="1">
    <citation type="submission" date="2010-08" db="EMBL/GenBank/DDBJ databases">
        <title>Genome comparisons of Edwardsiella bacteria analysed using deep sequencing technology.</title>
        <authorList>
            <person name="van Soest J.J."/>
            <person name="Henkel C.V."/>
            <person name="Jansen H.J."/>
            <person name="van den Hondel C.A.M.J.J."/>
            <person name="Bloemberg G.V."/>
            <person name="Meijer A.H."/>
            <person name="Spaink H.P."/>
        </authorList>
    </citation>
    <scope>NUCLEOTIDE SEQUENCE [LARGE SCALE GENOMIC DNA]</scope>
    <source>
        <strain evidence="2">FL6-60</strain>
    </source>
</reference>
<evidence type="ECO:0000313" key="2">
    <source>
        <dbReference type="Proteomes" id="UP000002230"/>
    </source>
</evidence>
<protein>
    <submittedName>
        <fullName evidence="1">Uncharacterized protein</fullName>
    </submittedName>
</protein>